<evidence type="ECO:0000256" key="1">
    <source>
        <dbReference type="ARBA" id="ARBA00004123"/>
    </source>
</evidence>
<dbReference type="Pfam" id="PF00172">
    <property type="entry name" value="Zn_clus"/>
    <property type="match status" value="1"/>
</dbReference>
<dbReference type="PANTHER" id="PTHR46910">
    <property type="entry name" value="TRANSCRIPTION FACTOR PDR1"/>
    <property type="match status" value="1"/>
</dbReference>
<feature type="region of interest" description="Disordered" evidence="6">
    <location>
        <begin position="929"/>
        <end position="980"/>
    </location>
</feature>
<feature type="compositionally biased region" description="Polar residues" evidence="6">
    <location>
        <begin position="176"/>
        <end position="195"/>
    </location>
</feature>
<name>A0AA35IWX0_SACMI</name>
<dbReference type="PANTHER" id="PTHR46910:SF3">
    <property type="entry name" value="HALOTOLERANCE PROTEIN 9-RELATED"/>
    <property type="match status" value="1"/>
</dbReference>
<evidence type="ECO:0000256" key="2">
    <source>
        <dbReference type="ARBA" id="ARBA00022723"/>
    </source>
</evidence>
<reference evidence="8" key="1">
    <citation type="submission" date="2022-10" db="EMBL/GenBank/DDBJ databases">
        <authorList>
            <person name="Byrne P K."/>
        </authorList>
    </citation>
    <scope>NUCLEOTIDE SEQUENCE</scope>
    <source>
        <strain evidence="8">IFO1815</strain>
    </source>
</reference>
<evidence type="ECO:0000259" key="7">
    <source>
        <dbReference type="PROSITE" id="PS50048"/>
    </source>
</evidence>
<feature type="compositionally biased region" description="Low complexity" evidence="6">
    <location>
        <begin position="947"/>
        <end position="966"/>
    </location>
</feature>
<proteinExistence type="predicted"/>
<keyword evidence="9" id="KW-1185">Reference proteome</keyword>
<dbReference type="GO" id="GO:0003677">
    <property type="term" value="F:DNA binding"/>
    <property type="evidence" value="ECO:0007669"/>
    <property type="project" value="UniProtKB-KW"/>
</dbReference>
<dbReference type="InterPro" id="IPR007219">
    <property type="entry name" value="XnlR_reg_dom"/>
</dbReference>
<evidence type="ECO:0000313" key="8">
    <source>
        <dbReference type="EMBL" id="CAI4037386.1"/>
    </source>
</evidence>
<dbReference type="InterPro" id="IPR001138">
    <property type="entry name" value="Zn2Cys6_DnaBD"/>
</dbReference>
<feature type="compositionally biased region" description="Basic and acidic residues" evidence="6">
    <location>
        <begin position="146"/>
        <end position="169"/>
    </location>
</feature>
<sequence>MDPGFTSDHETMNESKNRSSGGSSQQQNHRFENTGILMGSTVPTIPPVSSNFPPALSGSLMSPQLSPFPDYRLRQHPLAQMIPTDKSFLTYSMESFKSRVTKACDYCRKRKIRCTEIDLAYGRCRNCIKYNKDCTFHFHEELKRRREEALNSKENGKSVKKLKCDKENTVEDESSDTAARSSNASSTGSPPKLPQSTLLQEIEEGPACQSAENKEDDDLSDLVPIDKEILEKMELNHTKVSRKVFVLEEICKKMKGTIEKLVEETKIDVLDKEYMKRPKRKQYSKALLTKQKMFHFRQNVSSHLTDEEFLSPINEMFTTTFKYFILQTKLALDFSFRSASSPSSDNILYPLPRLAIAKRLLENIKCPSLASLLHITDVDQCLEFAEIYCDPLKGRLTPSQAFLLNICLCLGATVSNFGEKQELIDEGSHEIYYFEKFELWRLRSFTFLNSVYYYHKLSVARADMTALKALLLLAKFTQQKISASSAVKVLSVAIKVALDLRLNLHSTYEDLELDEILERRRLWCYCFSTDKFFSVVLSRPPCLKEENTDVLTDESYVGLFRDKILPKLSKKYDDTRLRRVNDIVSVVNFLANHLEYTPYIQSYFLSRLSLIESQIYYACFSIRTTLDDTLDEIIDKVLENQKSLDRMRDDLPIILSLDNYKKNMKILSLESPKLEFEINCCNTILLHLRWYHQKITLSLFVISIIRDNLDQRESSRHDIAEIIRTSRINFKENCIEVLNVLKDFEYYPAVQNDFLYFSLTTVFSMFLYLSEIMVNDENAMETGYIIGLLKDTHTRMLGSEKNYLSIYNLKWQTSLFFYTFFLRSTIEKFNLTSKYAKFYAFDSKYYETILDKLVKHTRDSKDDMVELLKTSFINKEKMASFGSFATKDQEKMKMSFNLLNEITIQDLNFLQLSSIPKLWGDTAVNSTKEINRNENSNSKKNDDYDGYDNNENNIKNNSKNKINVNYNDDDDDDDDDDNYDRSLFPTGLTSLLDEIYSDRTVNDNNDENEKSSKLFQKIEDHLEHGVFFYDRDFFFKNVCVKM</sequence>
<feature type="compositionally biased region" description="Acidic residues" evidence="6">
    <location>
        <begin position="967"/>
        <end position="978"/>
    </location>
</feature>
<evidence type="ECO:0000256" key="5">
    <source>
        <dbReference type="ARBA" id="ARBA00023242"/>
    </source>
</evidence>
<dbReference type="InterPro" id="IPR036864">
    <property type="entry name" value="Zn2-C6_fun-type_DNA-bd_sf"/>
</dbReference>
<dbReference type="GO" id="GO:0005634">
    <property type="term" value="C:nucleus"/>
    <property type="evidence" value="ECO:0007669"/>
    <property type="project" value="UniProtKB-SubCell"/>
</dbReference>
<keyword evidence="5" id="KW-0539">Nucleus</keyword>
<feature type="region of interest" description="Disordered" evidence="6">
    <location>
        <begin position="1"/>
        <end position="28"/>
    </location>
</feature>
<keyword evidence="2" id="KW-0479">Metal-binding</keyword>
<dbReference type="SUPFAM" id="SSF57701">
    <property type="entry name" value="Zn2/Cys6 DNA-binding domain"/>
    <property type="match status" value="1"/>
</dbReference>
<dbReference type="EMBL" id="OX365758">
    <property type="protein sequence ID" value="CAI4037386.1"/>
    <property type="molecule type" value="Genomic_DNA"/>
</dbReference>
<feature type="compositionally biased region" description="Basic and acidic residues" evidence="6">
    <location>
        <begin position="7"/>
        <end position="17"/>
    </location>
</feature>
<dbReference type="PROSITE" id="PS00463">
    <property type="entry name" value="ZN2_CY6_FUNGAL_1"/>
    <property type="match status" value="1"/>
</dbReference>
<feature type="compositionally biased region" description="Basic and acidic residues" evidence="6">
    <location>
        <begin position="929"/>
        <end position="943"/>
    </location>
</feature>
<dbReference type="GO" id="GO:0045944">
    <property type="term" value="P:positive regulation of transcription by RNA polymerase II"/>
    <property type="evidence" value="ECO:0007669"/>
    <property type="project" value="UniProtKB-ARBA"/>
</dbReference>
<dbReference type="RefSeq" id="XP_056080503.1">
    <property type="nucleotide sequence ID" value="XM_056224031.1"/>
</dbReference>
<dbReference type="Pfam" id="PF04082">
    <property type="entry name" value="Fungal_trans"/>
    <property type="match status" value="1"/>
</dbReference>
<dbReference type="GO" id="GO:0006351">
    <property type="term" value="P:DNA-templated transcription"/>
    <property type="evidence" value="ECO:0007669"/>
    <property type="project" value="InterPro"/>
</dbReference>
<dbReference type="CDD" id="cd12148">
    <property type="entry name" value="fungal_TF_MHR"/>
    <property type="match status" value="1"/>
</dbReference>
<dbReference type="Proteomes" id="UP001161438">
    <property type="component" value="Chromosome 2"/>
</dbReference>
<evidence type="ECO:0000256" key="6">
    <source>
        <dbReference type="SAM" id="MobiDB-lite"/>
    </source>
</evidence>
<dbReference type="GO" id="GO:0008270">
    <property type="term" value="F:zinc ion binding"/>
    <property type="evidence" value="ECO:0007669"/>
    <property type="project" value="InterPro"/>
</dbReference>
<keyword evidence="4" id="KW-0238">DNA-binding</keyword>
<gene>
    <name evidence="8" type="primary">SMKI02G2610</name>
    <name evidence="8" type="ORF">SMKI_02G2610</name>
</gene>
<evidence type="ECO:0000313" key="9">
    <source>
        <dbReference type="Proteomes" id="UP001161438"/>
    </source>
</evidence>
<dbReference type="AlphaFoldDB" id="A0AA35IWX0"/>
<comment type="subcellular location">
    <subcellularLocation>
        <location evidence="1">Nucleus</location>
    </subcellularLocation>
</comment>
<protein>
    <recommendedName>
        <fullName evidence="7">Zn(2)-C6 fungal-type domain-containing protein</fullName>
    </recommendedName>
</protein>
<dbReference type="InterPro" id="IPR050987">
    <property type="entry name" value="AtrR-like"/>
</dbReference>
<accession>A0AA35IWX0</accession>
<dbReference type="GO" id="GO:0000981">
    <property type="term" value="F:DNA-binding transcription factor activity, RNA polymerase II-specific"/>
    <property type="evidence" value="ECO:0007669"/>
    <property type="project" value="InterPro"/>
</dbReference>
<keyword evidence="3" id="KW-0862">Zinc</keyword>
<dbReference type="GeneID" id="80916599"/>
<dbReference type="PROSITE" id="PS50048">
    <property type="entry name" value="ZN2_CY6_FUNGAL_2"/>
    <property type="match status" value="1"/>
</dbReference>
<organism evidence="8 9">
    <name type="scientific">Saccharomyces mikatae IFO 1815</name>
    <dbReference type="NCBI Taxonomy" id="226126"/>
    <lineage>
        <taxon>Eukaryota</taxon>
        <taxon>Fungi</taxon>
        <taxon>Dikarya</taxon>
        <taxon>Ascomycota</taxon>
        <taxon>Saccharomycotina</taxon>
        <taxon>Saccharomycetes</taxon>
        <taxon>Saccharomycetales</taxon>
        <taxon>Saccharomycetaceae</taxon>
        <taxon>Saccharomyces</taxon>
    </lineage>
</organism>
<dbReference type="Gene3D" id="4.10.240.10">
    <property type="entry name" value="Zn(2)-C6 fungal-type DNA-binding domain"/>
    <property type="match status" value="1"/>
</dbReference>
<feature type="domain" description="Zn(2)-C6 fungal-type" evidence="7">
    <location>
        <begin position="103"/>
        <end position="136"/>
    </location>
</feature>
<dbReference type="CDD" id="cd00067">
    <property type="entry name" value="GAL4"/>
    <property type="match status" value="1"/>
</dbReference>
<dbReference type="SMART" id="SM00906">
    <property type="entry name" value="Fungal_trans"/>
    <property type="match status" value="1"/>
</dbReference>
<dbReference type="SMART" id="SM00066">
    <property type="entry name" value="GAL4"/>
    <property type="match status" value="1"/>
</dbReference>
<evidence type="ECO:0000256" key="3">
    <source>
        <dbReference type="ARBA" id="ARBA00022833"/>
    </source>
</evidence>
<evidence type="ECO:0000256" key="4">
    <source>
        <dbReference type="ARBA" id="ARBA00023125"/>
    </source>
</evidence>
<feature type="region of interest" description="Disordered" evidence="6">
    <location>
        <begin position="146"/>
        <end position="195"/>
    </location>
</feature>